<dbReference type="InterPro" id="IPR021443">
    <property type="entry name" value="DUF3093"/>
</dbReference>
<name>A0A6J7T1H6_9ZZZZ</name>
<dbReference type="EMBL" id="CAEZZT010000002">
    <property type="protein sequence ID" value="CAB4767340.1"/>
    <property type="molecule type" value="Genomic_DNA"/>
</dbReference>
<evidence type="ECO:0000256" key="1">
    <source>
        <dbReference type="SAM" id="Phobius"/>
    </source>
</evidence>
<feature type="transmembrane region" description="Helical" evidence="1">
    <location>
        <begin position="21"/>
        <end position="40"/>
    </location>
</feature>
<reference evidence="3" key="1">
    <citation type="submission" date="2020-05" db="EMBL/GenBank/DDBJ databases">
        <authorList>
            <person name="Chiriac C."/>
            <person name="Salcher M."/>
            <person name="Ghai R."/>
            <person name="Kavagutti S V."/>
        </authorList>
    </citation>
    <scope>NUCLEOTIDE SEQUENCE</scope>
</reference>
<evidence type="ECO:0000313" key="3">
    <source>
        <dbReference type="EMBL" id="CAB5046922.1"/>
    </source>
</evidence>
<accession>A0A6J7T1H6</accession>
<protein>
    <submittedName>
        <fullName evidence="3">Unannotated protein</fullName>
    </submittedName>
</protein>
<keyword evidence="1" id="KW-1133">Transmembrane helix</keyword>
<keyword evidence="1" id="KW-0472">Membrane</keyword>
<evidence type="ECO:0000313" key="2">
    <source>
        <dbReference type="EMBL" id="CAB4767340.1"/>
    </source>
</evidence>
<sequence length="155" mass="17965">MCLRLSDSVRPVRYREVIRMPFWLLALLYFFFLSFVLSIWAALGNLSALVVLIALTLLLLLIAFRSRLIIQISDNTLEVGRANIDLKYVSHAIALTSKQMRLLRTRDADPGAYMNIRFWSSTGVQIFLDDKRDETPYWLITSNKADLLINELKKR</sequence>
<dbReference type="AlphaFoldDB" id="A0A6J7T1H6"/>
<gene>
    <name evidence="2" type="ORF">UFOPK2918_00064</name>
    <name evidence="3" type="ORF">UFOPK4303_00447</name>
</gene>
<dbReference type="Pfam" id="PF11292">
    <property type="entry name" value="DUF3093"/>
    <property type="match status" value="1"/>
</dbReference>
<feature type="transmembrane region" description="Helical" evidence="1">
    <location>
        <begin position="46"/>
        <end position="64"/>
    </location>
</feature>
<organism evidence="3">
    <name type="scientific">freshwater metagenome</name>
    <dbReference type="NCBI Taxonomy" id="449393"/>
    <lineage>
        <taxon>unclassified sequences</taxon>
        <taxon>metagenomes</taxon>
        <taxon>ecological metagenomes</taxon>
    </lineage>
</organism>
<proteinExistence type="predicted"/>
<keyword evidence="1" id="KW-0812">Transmembrane</keyword>
<dbReference type="EMBL" id="CAFBQI010000024">
    <property type="protein sequence ID" value="CAB5046922.1"/>
    <property type="molecule type" value="Genomic_DNA"/>
</dbReference>